<dbReference type="PIRSF" id="PIRSF000103">
    <property type="entry name" value="HIBADH"/>
    <property type="match status" value="1"/>
</dbReference>
<comment type="similarity">
    <text evidence="1">Belongs to the HIBADH-related family.</text>
</comment>
<name>A0ABV5WVU6_9LACO</name>
<dbReference type="InterPro" id="IPR029154">
    <property type="entry name" value="HIBADH-like_NADP-bd"/>
</dbReference>
<dbReference type="InterPro" id="IPR013328">
    <property type="entry name" value="6PGD_dom2"/>
</dbReference>
<reference evidence="6 7" key="1">
    <citation type="submission" date="2024-09" db="EMBL/GenBank/DDBJ databases">
        <authorList>
            <person name="Sun Q."/>
            <person name="Mori K."/>
        </authorList>
    </citation>
    <scope>NUCLEOTIDE SEQUENCE [LARGE SCALE GENOMIC DNA]</scope>
    <source>
        <strain evidence="6 7">TBRC 4576</strain>
    </source>
</reference>
<keyword evidence="7" id="KW-1185">Reference proteome</keyword>
<dbReference type="Pfam" id="PF14833">
    <property type="entry name" value="NAD_binding_11"/>
    <property type="match status" value="1"/>
</dbReference>
<dbReference type="Gene3D" id="1.10.1040.10">
    <property type="entry name" value="N-(1-d-carboxylethyl)-l-norvaline Dehydrogenase, domain 2"/>
    <property type="match status" value="1"/>
</dbReference>
<dbReference type="PANTHER" id="PTHR43060">
    <property type="entry name" value="3-HYDROXYISOBUTYRATE DEHYDROGENASE-LIKE 1, MITOCHONDRIAL-RELATED"/>
    <property type="match status" value="1"/>
</dbReference>
<evidence type="ECO:0000256" key="2">
    <source>
        <dbReference type="ARBA" id="ARBA00023002"/>
    </source>
</evidence>
<evidence type="ECO:0000256" key="3">
    <source>
        <dbReference type="ARBA" id="ARBA00023027"/>
    </source>
</evidence>
<protein>
    <submittedName>
        <fullName evidence="6">NAD(P)-dependent oxidoreductase</fullName>
        <ecNumber evidence="6">1.1.-.-</ecNumber>
    </submittedName>
</protein>
<dbReference type="InterPro" id="IPR036291">
    <property type="entry name" value="NAD(P)-bd_dom_sf"/>
</dbReference>
<accession>A0ABV5WVU6</accession>
<feature type="domain" description="3-hydroxyisobutyrate dehydrogenase-like NAD-binding" evidence="5">
    <location>
        <begin position="182"/>
        <end position="302"/>
    </location>
</feature>
<dbReference type="Proteomes" id="UP001589691">
    <property type="component" value="Unassembled WGS sequence"/>
</dbReference>
<feature type="domain" description="6-phosphogluconate dehydrogenase NADP-binding" evidence="4">
    <location>
        <begin position="20"/>
        <end position="179"/>
    </location>
</feature>
<sequence length="304" mass="32346">MVVRTRTEKTVAERTIIMMKLGWIGTGVMGAAMARNLMAAGYPMTVYNRTKSKTDALVAAGATWAATPAEVAQNSDVVFTMVGFPRDVEQVYFGDDGIFSGLPAGKTVIDMTTSQPKLAAKIADYATKNGWQALDAPVSGGDVGAKNATLTIMVGGADATYDAMLPLFNVLGHKVNHFGAAGTGQHAKMANQIMIAGTMTGLTEMLLYTKAAGLDPEKVLATLSSGGADNWSMDNYVPRILKDDYTPGFFARHFLKDLRIALSEADAMGLDLVATAQAKRLYEVMVDVRGLGDQGTQGLINIYD</sequence>
<keyword evidence="3" id="KW-0520">NAD</keyword>
<evidence type="ECO:0000259" key="5">
    <source>
        <dbReference type="Pfam" id="PF14833"/>
    </source>
</evidence>
<evidence type="ECO:0000313" key="6">
    <source>
        <dbReference type="EMBL" id="MFB9770282.1"/>
    </source>
</evidence>
<evidence type="ECO:0000256" key="1">
    <source>
        <dbReference type="ARBA" id="ARBA00009080"/>
    </source>
</evidence>
<dbReference type="Pfam" id="PF03446">
    <property type="entry name" value="NAD_binding_2"/>
    <property type="match status" value="1"/>
</dbReference>
<proteinExistence type="inferred from homology"/>
<gene>
    <name evidence="6" type="ORF">ACFFLI_10455</name>
</gene>
<evidence type="ECO:0000313" key="7">
    <source>
        <dbReference type="Proteomes" id="UP001589691"/>
    </source>
</evidence>
<organism evidence="6 7">
    <name type="scientific">Lactiplantibacillus modestisalitolerans</name>
    <dbReference type="NCBI Taxonomy" id="1457219"/>
    <lineage>
        <taxon>Bacteria</taxon>
        <taxon>Bacillati</taxon>
        <taxon>Bacillota</taxon>
        <taxon>Bacilli</taxon>
        <taxon>Lactobacillales</taxon>
        <taxon>Lactobacillaceae</taxon>
        <taxon>Lactiplantibacillus</taxon>
    </lineage>
</organism>
<dbReference type="InterPro" id="IPR006115">
    <property type="entry name" value="6PGDH_NADP-bd"/>
</dbReference>
<dbReference type="Gene3D" id="3.40.50.720">
    <property type="entry name" value="NAD(P)-binding Rossmann-like Domain"/>
    <property type="match status" value="1"/>
</dbReference>
<comment type="caution">
    <text evidence="6">The sequence shown here is derived from an EMBL/GenBank/DDBJ whole genome shotgun (WGS) entry which is preliminary data.</text>
</comment>
<dbReference type="RefSeq" id="WP_137642156.1">
    <property type="nucleotide sequence ID" value="NZ_BJEA01000004.1"/>
</dbReference>
<dbReference type="EMBL" id="JBHLZY010000025">
    <property type="protein sequence ID" value="MFB9770282.1"/>
    <property type="molecule type" value="Genomic_DNA"/>
</dbReference>
<dbReference type="GO" id="GO:0016491">
    <property type="term" value="F:oxidoreductase activity"/>
    <property type="evidence" value="ECO:0007669"/>
    <property type="project" value="UniProtKB-KW"/>
</dbReference>
<dbReference type="SUPFAM" id="SSF51735">
    <property type="entry name" value="NAD(P)-binding Rossmann-fold domains"/>
    <property type="match status" value="1"/>
</dbReference>
<evidence type="ECO:0000259" key="4">
    <source>
        <dbReference type="Pfam" id="PF03446"/>
    </source>
</evidence>
<dbReference type="SUPFAM" id="SSF48179">
    <property type="entry name" value="6-phosphogluconate dehydrogenase C-terminal domain-like"/>
    <property type="match status" value="1"/>
</dbReference>
<keyword evidence="2 6" id="KW-0560">Oxidoreductase</keyword>
<dbReference type="InterPro" id="IPR015815">
    <property type="entry name" value="HIBADH-related"/>
</dbReference>
<dbReference type="InterPro" id="IPR008927">
    <property type="entry name" value="6-PGluconate_DH-like_C_sf"/>
</dbReference>
<dbReference type="EC" id="1.1.-.-" evidence="6"/>
<dbReference type="PANTHER" id="PTHR43060:SF15">
    <property type="entry name" value="3-HYDROXYISOBUTYRATE DEHYDROGENASE-LIKE 1, MITOCHONDRIAL-RELATED"/>
    <property type="match status" value="1"/>
</dbReference>